<dbReference type="Proteomes" id="UP001358417">
    <property type="component" value="Unassembled WGS sequence"/>
</dbReference>
<dbReference type="GeneID" id="89979586"/>
<protein>
    <submittedName>
        <fullName evidence="1">Uncharacterized protein</fullName>
    </submittedName>
</protein>
<proteinExistence type="predicted"/>
<reference evidence="1 2" key="1">
    <citation type="submission" date="2023-08" db="EMBL/GenBank/DDBJ databases">
        <title>Black Yeasts Isolated from many extreme environments.</title>
        <authorList>
            <person name="Coleine C."/>
            <person name="Stajich J.E."/>
            <person name="Selbmann L."/>
        </authorList>
    </citation>
    <scope>NUCLEOTIDE SEQUENCE [LARGE SCALE GENOMIC DNA]</scope>
    <source>
        <strain evidence="1 2">CCFEE 5792</strain>
    </source>
</reference>
<accession>A0AAV9MS96</accession>
<dbReference type="EMBL" id="JAVRRD010000058">
    <property type="protein sequence ID" value="KAK5043532.1"/>
    <property type="molecule type" value="Genomic_DNA"/>
</dbReference>
<organism evidence="1 2">
    <name type="scientific">Exophiala bonariae</name>
    <dbReference type="NCBI Taxonomy" id="1690606"/>
    <lineage>
        <taxon>Eukaryota</taxon>
        <taxon>Fungi</taxon>
        <taxon>Dikarya</taxon>
        <taxon>Ascomycota</taxon>
        <taxon>Pezizomycotina</taxon>
        <taxon>Eurotiomycetes</taxon>
        <taxon>Chaetothyriomycetidae</taxon>
        <taxon>Chaetothyriales</taxon>
        <taxon>Herpotrichiellaceae</taxon>
        <taxon>Exophiala</taxon>
    </lineage>
</organism>
<dbReference type="AlphaFoldDB" id="A0AAV9MS96"/>
<comment type="caution">
    <text evidence="1">The sequence shown here is derived from an EMBL/GenBank/DDBJ whole genome shotgun (WGS) entry which is preliminary data.</text>
</comment>
<name>A0AAV9MS96_9EURO</name>
<evidence type="ECO:0000313" key="1">
    <source>
        <dbReference type="EMBL" id="KAK5043532.1"/>
    </source>
</evidence>
<keyword evidence="2" id="KW-1185">Reference proteome</keyword>
<gene>
    <name evidence="1" type="ORF">LTR84_011434</name>
</gene>
<evidence type="ECO:0000313" key="2">
    <source>
        <dbReference type="Proteomes" id="UP001358417"/>
    </source>
</evidence>
<dbReference type="RefSeq" id="XP_064699918.1">
    <property type="nucleotide sequence ID" value="XM_064854965.1"/>
</dbReference>
<sequence length="226" mass="25774">MTEPKHKLLDLSKWSFDALTQQLPATFPADWGQRGGLSVGSNKSNLPLTLCWDGRELLIQITDDSWMAEVKESCDPAWRSVLEHSQNGVRLDKMVLLIYQLLDRTNIGSKETLYGVWRDMKAVLLLWAIGHRNRNMMEAYYMLFPVAYIGELVTINKGVQGYLCNWSPQERTKWGCKISQQGMMMVFEIPWHELVKIPNYVQSAGEMGKLLKELLEAAGLDSGHVN</sequence>